<evidence type="ECO:0000313" key="4">
    <source>
        <dbReference type="Proteomes" id="UP000078550"/>
    </source>
</evidence>
<feature type="compositionally biased region" description="Basic and acidic residues" evidence="1">
    <location>
        <begin position="56"/>
        <end position="75"/>
    </location>
</feature>
<dbReference type="EMBL" id="FLRE01000152">
    <property type="protein sequence ID" value="SBT40283.1"/>
    <property type="molecule type" value="Genomic_DNA"/>
</dbReference>
<evidence type="ECO:0000313" key="2">
    <source>
        <dbReference type="EMBL" id="SBT39732.1"/>
    </source>
</evidence>
<evidence type="ECO:0000256" key="1">
    <source>
        <dbReference type="SAM" id="MobiDB-lite"/>
    </source>
</evidence>
<protein>
    <submittedName>
        <fullName evidence="3">Uncharacterized protein</fullName>
    </submittedName>
</protein>
<gene>
    <name evidence="2" type="ORF">POVWA1_040640</name>
    <name evidence="3" type="ORF">POVWA2_039400</name>
</gene>
<keyword evidence="5" id="KW-1185">Reference proteome</keyword>
<reference evidence="4 5" key="2">
    <citation type="submission" date="2016-05" db="EMBL/GenBank/DDBJ databases">
        <authorList>
            <person name="Naeem Raeece"/>
        </authorList>
    </citation>
    <scope>NUCLEOTIDE SEQUENCE [LARGE SCALE GENOMIC DNA]</scope>
</reference>
<accession>A0A1A8Z8X7</accession>
<name>A0A1A8Z8X7_PLAOA</name>
<proteinExistence type="predicted"/>
<organism evidence="3 4">
    <name type="scientific">Plasmodium ovale wallikeri</name>
    <dbReference type="NCBI Taxonomy" id="864142"/>
    <lineage>
        <taxon>Eukaryota</taxon>
        <taxon>Sar</taxon>
        <taxon>Alveolata</taxon>
        <taxon>Apicomplexa</taxon>
        <taxon>Aconoidasida</taxon>
        <taxon>Haemosporida</taxon>
        <taxon>Plasmodiidae</taxon>
        <taxon>Plasmodium</taxon>
        <taxon>Plasmodium (Plasmodium)</taxon>
    </lineage>
</organism>
<evidence type="ECO:0000313" key="5">
    <source>
        <dbReference type="Proteomes" id="UP000078555"/>
    </source>
</evidence>
<dbReference type="EMBL" id="FLRD01000112">
    <property type="protein sequence ID" value="SBT39732.1"/>
    <property type="molecule type" value="Genomic_DNA"/>
</dbReference>
<sequence length="97" mass="11204">MLSALLPLFKRKKRPRTEFLYNHFSSVLHVLRSSVIFGKNYIPRISNHPFITMNEKKEHINPTEDKVSTTTENKENAPTAKKVKAPSEKKANQQQAK</sequence>
<dbReference type="Proteomes" id="UP000078550">
    <property type="component" value="Unassembled WGS sequence"/>
</dbReference>
<dbReference type="AlphaFoldDB" id="A0A1A8Z8X7"/>
<dbReference type="Proteomes" id="UP000078555">
    <property type="component" value="Unassembled WGS sequence"/>
</dbReference>
<reference evidence="3" key="1">
    <citation type="submission" date="2016-05" db="EMBL/GenBank/DDBJ databases">
        <authorList>
            <person name="Lavstsen T."/>
            <person name="Jespersen J.S."/>
        </authorList>
    </citation>
    <scope>NUCLEOTIDE SEQUENCE [LARGE SCALE GENOMIC DNA]</scope>
</reference>
<evidence type="ECO:0000313" key="3">
    <source>
        <dbReference type="EMBL" id="SBT40283.1"/>
    </source>
</evidence>
<feature type="region of interest" description="Disordered" evidence="1">
    <location>
        <begin position="56"/>
        <end position="97"/>
    </location>
</feature>